<organism evidence="1">
    <name type="scientific">uncultured Caudovirales phage</name>
    <dbReference type="NCBI Taxonomy" id="2100421"/>
    <lineage>
        <taxon>Viruses</taxon>
        <taxon>Duplodnaviria</taxon>
        <taxon>Heunggongvirae</taxon>
        <taxon>Uroviricota</taxon>
        <taxon>Caudoviricetes</taxon>
        <taxon>Peduoviridae</taxon>
        <taxon>Maltschvirus</taxon>
        <taxon>Maltschvirus maltsch</taxon>
    </lineage>
</organism>
<reference evidence="1" key="1">
    <citation type="submission" date="2020-04" db="EMBL/GenBank/DDBJ databases">
        <authorList>
            <person name="Chiriac C."/>
            <person name="Salcher M."/>
            <person name="Ghai R."/>
            <person name="Kavagutti S V."/>
        </authorList>
    </citation>
    <scope>NUCLEOTIDE SEQUENCE</scope>
</reference>
<accession>A0A6J5M1H1</accession>
<proteinExistence type="predicted"/>
<evidence type="ECO:0000313" key="1">
    <source>
        <dbReference type="EMBL" id="CAB4138850.1"/>
    </source>
</evidence>
<dbReference type="EMBL" id="LR796362">
    <property type="protein sequence ID" value="CAB4138850.1"/>
    <property type="molecule type" value="Genomic_DNA"/>
</dbReference>
<protein>
    <submittedName>
        <fullName evidence="1">Uncharacterized protein</fullName>
    </submittedName>
</protein>
<gene>
    <name evidence="1" type="ORF">UFOVP350_13</name>
</gene>
<name>A0A6J5M1H1_9CAUD</name>
<sequence length="546" mass="62957">MSQKPDLFLNPVQARSYLIAAKHETTIAGRGTGKSEGIIAPRIIRWATEMPRGLIVGEAATYQQHLTRTLPAIFAGMEKWGWVNGRDYFFGRYAPEAWKWAKPFITPLRPEYFIHLKTGAGIVLVSHDRPGSANGISACAVFGDEAKYLKRESHKSEVIPILRGMNHVFGNSSSYQSTLLTTDMPVSDAAQWLIEEGDMRYTKEMRERVAQVVMMEQEKAAKLAILRDESRKGEHKNAREVVSQCHRALHRLRCGDASQKEKPLFYFQEASSLENIHVLGAEYFINAMDEMSNEEFATSLLNRRRRNVVNGFYPLLKEEVHGYDAFNNGFLDSLGNDLNYGEDTDSRQDADVDPDMPLDISIDYNAQFNCMVIGQASGNVYRLVNSLHVRHPLMLRDLVLKFKHYYRHHRDKYVRFYYDHTAKFSNASMPYNYYEEVEELLRDRQGGSWNVDMQYVGHTPSYQTRFELWNKILRNDRMTFLYNRINAEFWSNSCMLAGIKRTSKGYEKDKTNERKAKHSGAYERATHYSDAGDILVYGALTDRFEL</sequence>